<evidence type="ECO:0000313" key="1">
    <source>
        <dbReference type="EMBL" id="MCD2514928.1"/>
    </source>
</evidence>
<evidence type="ECO:0008006" key="3">
    <source>
        <dbReference type="Google" id="ProtNLM"/>
    </source>
</evidence>
<proteinExistence type="predicted"/>
<dbReference type="EMBL" id="JAJNOC010000001">
    <property type="protein sequence ID" value="MCD2514928.1"/>
    <property type="molecule type" value="Genomic_DNA"/>
</dbReference>
<organism evidence="1 2">
    <name type="scientific">Massilia phyllostachyos</name>
    <dbReference type="NCBI Taxonomy" id="2898585"/>
    <lineage>
        <taxon>Bacteria</taxon>
        <taxon>Pseudomonadati</taxon>
        <taxon>Pseudomonadota</taxon>
        <taxon>Betaproteobacteria</taxon>
        <taxon>Burkholderiales</taxon>
        <taxon>Oxalobacteraceae</taxon>
        <taxon>Telluria group</taxon>
        <taxon>Massilia</taxon>
    </lineage>
</organism>
<protein>
    <recommendedName>
        <fullName evidence="3">Phasin domain-containing protein</fullName>
    </recommendedName>
</protein>
<accession>A0ABS8PZK9</accession>
<comment type="caution">
    <text evidence="1">The sequence shown here is derived from an EMBL/GenBank/DDBJ whole genome shotgun (WGS) entry which is preliminary data.</text>
</comment>
<name>A0ABS8PZK9_9BURK</name>
<reference evidence="1" key="1">
    <citation type="submission" date="2021-11" db="EMBL/GenBank/DDBJ databases">
        <title>The complete genome of Massilia sp sp. G4R7.</title>
        <authorList>
            <person name="Liu L."/>
            <person name="Yue J."/>
            <person name="Yuan J."/>
            <person name="Yang F."/>
            <person name="Li L."/>
        </authorList>
    </citation>
    <scope>NUCLEOTIDE SEQUENCE</scope>
    <source>
        <strain evidence="1">G4R7</strain>
    </source>
</reference>
<sequence length="111" mass="11947">MSTSAHPNPVFHPMPPALFDMWSNVAGAYGEAMQANTQQLLLSSARVIQEQILQAFFAFSASCAEALAKNAMSVQEQSMKRLAEANGKAVGMVGQGLVRVWVDSMQTATRS</sequence>
<dbReference type="RefSeq" id="WP_231056269.1">
    <property type="nucleotide sequence ID" value="NZ_JAJNOC010000001.1"/>
</dbReference>
<evidence type="ECO:0000313" key="2">
    <source>
        <dbReference type="Proteomes" id="UP001179361"/>
    </source>
</evidence>
<gene>
    <name evidence="1" type="ORF">LQ564_01210</name>
</gene>
<keyword evidence="2" id="KW-1185">Reference proteome</keyword>
<dbReference type="Proteomes" id="UP001179361">
    <property type="component" value="Unassembled WGS sequence"/>
</dbReference>